<dbReference type="Pfam" id="PF03150">
    <property type="entry name" value="CCP_MauG"/>
    <property type="match status" value="1"/>
</dbReference>
<dbReference type="FunCoup" id="A0A4R6QLZ2">
    <property type="interactions" value="164"/>
</dbReference>
<evidence type="ECO:0000256" key="3">
    <source>
        <dbReference type="ARBA" id="ARBA00022723"/>
    </source>
</evidence>
<evidence type="ECO:0000313" key="11">
    <source>
        <dbReference type="EMBL" id="TDP63888.1"/>
    </source>
</evidence>
<feature type="binding site" description="axial binding residue" evidence="9">
    <location>
        <position position="275"/>
    </location>
    <ligand>
        <name>heme c</name>
        <dbReference type="ChEBI" id="CHEBI:61717"/>
        <label>2</label>
    </ligand>
    <ligandPart>
        <name>Fe</name>
        <dbReference type="ChEBI" id="CHEBI:18248"/>
    </ligandPart>
</feature>
<dbReference type="GO" id="GO:0042597">
    <property type="term" value="C:periplasmic space"/>
    <property type="evidence" value="ECO:0007669"/>
    <property type="project" value="UniProtKB-SubCell"/>
</dbReference>
<dbReference type="GO" id="GO:0004130">
    <property type="term" value="F:cytochrome-c peroxidase activity"/>
    <property type="evidence" value="ECO:0007669"/>
    <property type="project" value="TreeGrafter"/>
</dbReference>
<evidence type="ECO:0000256" key="1">
    <source>
        <dbReference type="ARBA" id="ARBA00004418"/>
    </source>
</evidence>
<feature type="domain" description="Cytochrome c" evidence="10">
    <location>
        <begin position="68"/>
        <end position="179"/>
    </location>
</feature>
<feature type="binding site" description="covalent" evidence="8">
    <location>
        <position position="93"/>
    </location>
    <ligand>
        <name>heme c</name>
        <dbReference type="ChEBI" id="CHEBI:61717"/>
        <label>1</label>
    </ligand>
</feature>
<gene>
    <name evidence="11" type="ORF">DES47_104170</name>
</gene>
<dbReference type="InterPro" id="IPR009056">
    <property type="entry name" value="Cyt_c-like_dom"/>
</dbReference>
<evidence type="ECO:0000256" key="2">
    <source>
        <dbReference type="ARBA" id="ARBA00022617"/>
    </source>
</evidence>
<evidence type="ECO:0000256" key="9">
    <source>
        <dbReference type="PIRSR" id="PIRSR000294-2"/>
    </source>
</evidence>
<sequence length="427" mass="45952">MDAIGSRLCRSLLAVVLAVAGGIGIAEGAIWGIERWTADERELIASLRLNQLAPLPADPSNRFEQLPAAAELGKRLFNDVRFSRNQAVSCASCHAPDKQFQDGRALGKGVGTGTRRAMPLMGAAHSPWLFWDGRKDSLWSQALGPLEDAVEHGGNRARYAHLLQAHYRAEYEALFGALPDLARVPQDAGPLGDAGERAAWEAMPPAAREQVSRVFAHMGKAIAAYERTLGYGPSRFDRYAQAVVANDAGGQQVLTSQELKGLRLFIGKGQCITCHSGPLLSDQHFHNTGVPPLDRSRPDAGRAAAIAKVQGDEFNCLGSFSDAGPQQCQELRFMVTDDPKLEAAFKTPSLRNVALRPPYMHAGQFTSLDEVVAHYAKSPPAVRGTSELASGGSAHAERKPIRLSVQEIQDLAVFLGALSGPIIESRP</sequence>
<dbReference type="GO" id="GO:0009055">
    <property type="term" value="F:electron transfer activity"/>
    <property type="evidence" value="ECO:0007669"/>
    <property type="project" value="InterPro"/>
</dbReference>
<dbReference type="OrthoDB" id="9805202at2"/>
<evidence type="ECO:0000313" key="12">
    <source>
        <dbReference type="Proteomes" id="UP000295361"/>
    </source>
</evidence>
<evidence type="ECO:0000256" key="7">
    <source>
        <dbReference type="ARBA" id="ARBA00023004"/>
    </source>
</evidence>
<protein>
    <submittedName>
        <fullName evidence="11">Cytochrome c peroxidase</fullName>
    </submittedName>
</protein>
<dbReference type="RefSeq" id="WP_133701750.1">
    <property type="nucleotide sequence ID" value="NZ_SNXS01000004.1"/>
</dbReference>
<comment type="caution">
    <text evidence="11">The sequence shown here is derived from an EMBL/GenBank/DDBJ whole genome shotgun (WGS) entry which is preliminary data.</text>
</comment>
<feature type="domain" description="Cytochrome c" evidence="10">
    <location>
        <begin position="256"/>
        <end position="419"/>
    </location>
</feature>
<name>A0A4R6QLZ2_9BURK</name>
<dbReference type="InterPro" id="IPR004852">
    <property type="entry name" value="Di-haem_cyt_c_peroxidsae"/>
</dbReference>
<dbReference type="PROSITE" id="PS51007">
    <property type="entry name" value="CYTC"/>
    <property type="match status" value="2"/>
</dbReference>
<dbReference type="Proteomes" id="UP000295361">
    <property type="component" value="Unassembled WGS sequence"/>
</dbReference>
<dbReference type="SUPFAM" id="SSF46626">
    <property type="entry name" value="Cytochrome c"/>
    <property type="match status" value="2"/>
</dbReference>
<dbReference type="GO" id="GO:0046872">
    <property type="term" value="F:metal ion binding"/>
    <property type="evidence" value="ECO:0007669"/>
    <property type="project" value="UniProtKB-KW"/>
</dbReference>
<evidence type="ECO:0000259" key="10">
    <source>
        <dbReference type="PROSITE" id="PS51007"/>
    </source>
</evidence>
<organism evidence="11 12">
    <name type="scientific">Roseateles toxinivorans</name>
    <dbReference type="NCBI Taxonomy" id="270368"/>
    <lineage>
        <taxon>Bacteria</taxon>
        <taxon>Pseudomonadati</taxon>
        <taxon>Pseudomonadota</taxon>
        <taxon>Betaproteobacteria</taxon>
        <taxon>Burkholderiales</taxon>
        <taxon>Sphaerotilaceae</taxon>
        <taxon>Roseateles</taxon>
    </lineage>
</organism>
<reference evidence="11 12" key="1">
    <citation type="submission" date="2019-03" db="EMBL/GenBank/DDBJ databases">
        <title>Genomic Encyclopedia of Type Strains, Phase IV (KMG-IV): sequencing the most valuable type-strain genomes for metagenomic binning, comparative biology and taxonomic classification.</title>
        <authorList>
            <person name="Goeker M."/>
        </authorList>
    </citation>
    <scope>NUCLEOTIDE SEQUENCE [LARGE SCALE GENOMIC DNA]</scope>
    <source>
        <strain evidence="11 12">DSM 16998</strain>
    </source>
</reference>
<comment type="PTM">
    <text evidence="8">Binds 2 heme groups per subunit.</text>
</comment>
<proteinExistence type="predicted"/>
<dbReference type="PIRSF" id="PIRSF000294">
    <property type="entry name" value="Cytochrome-c_peroxidase"/>
    <property type="match status" value="1"/>
</dbReference>
<keyword evidence="4" id="KW-0732">Signal</keyword>
<comment type="subcellular location">
    <subcellularLocation>
        <location evidence="1">Periplasm</location>
    </subcellularLocation>
</comment>
<evidence type="ECO:0000256" key="4">
    <source>
        <dbReference type="ARBA" id="ARBA00022729"/>
    </source>
</evidence>
<keyword evidence="2 8" id="KW-0349">Heme</keyword>
<dbReference type="Gene3D" id="1.10.760.10">
    <property type="entry name" value="Cytochrome c-like domain"/>
    <property type="match status" value="2"/>
</dbReference>
<dbReference type="InterPro" id="IPR026259">
    <property type="entry name" value="MauG/Cytc_peroxidase"/>
</dbReference>
<dbReference type="InParanoid" id="A0A4R6QLZ2"/>
<feature type="binding site" description="covalent" evidence="8">
    <location>
        <position position="90"/>
    </location>
    <ligand>
        <name>heme c</name>
        <dbReference type="ChEBI" id="CHEBI:61717"/>
        <label>1</label>
    </ligand>
</feature>
<evidence type="ECO:0000256" key="8">
    <source>
        <dbReference type="PIRSR" id="PIRSR000294-1"/>
    </source>
</evidence>
<dbReference type="InterPro" id="IPR051395">
    <property type="entry name" value="Cytochrome_c_Peroxidase/MauG"/>
</dbReference>
<keyword evidence="3 9" id="KW-0479">Metal-binding</keyword>
<dbReference type="PANTHER" id="PTHR30600">
    <property type="entry name" value="CYTOCHROME C PEROXIDASE-RELATED"/>
    <property type="match status" value="1"/>
</dbReference>
<dbReference type="AlphaFoldDB" id="A0A4R6QLZ2"/>
<accession>A0A4R6QLZ2</accession>
<keyword evidence="12" id="KW-1185">Reference proteome</keyword>
<dbReference type="PANTHER" id="PTHR30600:SF10">
    <property type="entry name" value="BLL6722 PROTEIN"/>
    <property type="match status" value="1"/>
</dbReference>
<dbReference type="InterPro" id="IPR036909">
    <property type="entry name" value="Cyt_c-like_dom_sf"/>
</dbReference>
<evidence type="ECO:0000256" key="6">
    <source>
        <dbReference type="ARBA" id="ARBA00023002"/>
    </source>
</evidence>
<keyword evidence="11" id="KW-0575">Peroxidase</keyword>
<feature type="binding site" description="covalent" evidence="8">
    <location>
        <position position="274"/>
    </location>
    <ligand>
        <name>heme c</name>
        <dbReference type="ChEBI" id="CHEBI:61717"/>
        <label>2</label>
    </ligand>
</feature>
<feature type="binding site" description="axial binding residue" evidence="9">
    <location>
        <position position="94"/>
    </location>
    <ligand>
        <name>heme c</name>
        <dbReference type="ChEBI" id="CHEBI:61717"/>
        <label>1</label>
    </ligand>
    <ligandPart>
        <name>Fe</name>
        <dbReference type="ChEBI" id="CHEBI:18248"/>
    </ligandPart>
</feature>
<keyword evidence="7 9" id="KW-0408">Iron</keyword>
<feature type="binding site" description="covalent" evidence="8">
    <location>
        <position position="271"/>
    </location>
    <ligand>
        <name>heme c</name>
        <dbReference type="ChEBI" id="CHEBI:61717"/>
        <label>2</label>
    </ligand>
</feature>
<evidence type="ECO:0000256" key="5">
    <source>
        <dbReference type="ARBA" id="ARBA00022764"/>
    </source>
</evidence>
<dbReference type="GO" id="GO:0020037">
    <property type="term" value="F:heme binding"/>
    <property type="evidence" value="ECO:0007669"/>
    <property type="project" value="InterPro"/>
</dbReference>
<dbReference type="EMBL" id="SNXS01000004">
    <property type="protein sequence ID" value="TDP63888.1"/>
    <property type="molecule type" value="Genomic_DNA"/>
</dbReference>
<keyword evidence="6" id="KW-0560">Oxidoreductase</keyword>
<comment type="cofactor">
    <cofactor evidence="8">
        <name>heme</name>
        <dbReference type="ChEBI" id="CHEBI:30413"/>
    </cofactor>
    <text evidence="8">Binds 2 heme groups.</text>
</comment>
<keyword evidence="5" id="KW-0574">Periplasm</keyword>